<dbReference type="OrthoDB" id="3177213at2759"/>
<dbReference type="Proteomes" id="UP000799324">
    <property type="component" value="Unassembled WGS sequence"/>
</dbReference>
<keyword evidence="1" id="KW-0472">Membrane</keyword>
<gene>
    <name evidence="2" type="ORF">K491DRAFT_720456</name>
</gene>
<feature type="transmembrane region" description="Helical" evidence="1">
    <location>
        <begin position="92"/>
        <end position="112"/>
    </location>
</feature>
<organism evidence="2 3">
    <name type="scientific">Lophiostoma macrostomum CBS 122681</name>
    <dbReference type="NCBI Taxonomy" id="1314788"/>
    <lineage>
        <taxon>Eukaryota</taxon>
        <taxon>Fungi</taxon>
        <taxon>Dikarya</taxon>
        <taxon>Ascomycota</taxon>
        <taxon>Pezizomycotina</taxon>
        <taxon>Dothideomycetes</taxon>
        <taxon>Pleosporomycetidae</taxon>
        <taxon>Pleosporales</taxon>
        <taxon>Lophiostomataceae</taxon>
        <taxon>Lophiostoma</taxon>
    </lineage>
</organism>
<dbReference type="PANTHER" id="PTHR42101:SF1">
    <property type="entry name" value="LOW TEMPERATURE REQUIREMENT A"/>
    <property type="match status" value="1"/>
</dbReference>
<dbReference type="InterPro" id="IPR010640">
    <property type="entry name" value="Low_temperature_requirement_A"/>
</dbReference>
<feature type="transmembrane region" description="Helical" evidence="1">
    <location>
        <begin position="224"/>
        <end position="246"/>
    </location>
</feature>
<dbReference type="PANTHER" id="PTHR42101">
    <property type="entry name" value="CHROMOSOME 16, WHOLE GENOME SHOTGUN SEQUENCE"/>
    <property type="match status" value="1"/>
</dbReference>
<feature type="transmembrane region" description="Helical" evidence="1">
    <location>
        <begin position="124"/>
        <end position="140"/>
    </location>
</feature>
<feature type="transmembrane region" description="Helical" evidence="1">
    <location>
        <begin position="67"/>
        <end position="86"/>
    </location>
</feature>
<proteinExistence type="predicted"/>
<keyword evidence="3" id="KW-1185">Reference proteome</keyword>
<name>A0A6A6SWH5_9PLEO</name>
<feature type="transmembrane region" description="Helical" evidence="1">
    <location>
        <begin position="290"/>
        <end position="310"/>
    </location>
</feature>
<keyword evidence="1" id="KW-1133">Transmembrane helix</keyword>
<evidence type="ECO:0000313" key="2">
    <source>
        <dbReference type="EMBL" id="KAF2650808.1"/>
    </source>
</evidence>
<reference evidence="2" key="1">
    <citation type="journal article" date="2020" name="Stud. Mycol.">
        <title>101 Dothideomycetes genomes: a test case for predicting lifestyles and emergence of pathogens.</title>
        <authorList>
            <person name="Haridas S."/>
            <person name="Albert R."/>
            <person name="Binder M."/>
            <person name="Bloem J."/>
            <person name="Labutti K."/>
            <person name="Salamov A."/>
            <person name="Andreopoulos B."/>
            <person name="Baker S."/>
            <person name="Barry K."/>
            <person name="Bills G."/>
            <person name="Bluhm B."/>
            <person name="Cannon C."/>
            <person name="Castanera R."/>
            <person name="Culley D."/>
            <person name="Daum C."/>
            <person name="Ezra D."/>
            <person name="Gonzalez J."/>
            <person name="Henrissat B."/>
            <person name="Kuo A."/>
            <person name="Liang C."/>
            <person name="Lipzen A."/>
            <person name="Lutzoni F."/>
            <person name="Magnuson J."/>
            <person name="Mondo S."/>
            <person name="Nolan M."/>
            <person name="Ohm R."/>
            <person name="Pangilinan J."/>
            <person name="Park H.-J."/>
            <person name="Ramirez L."/>
            <person name="Alfaro M."/>
            <person name="Sun H."/>
            <person name="Tritt A."/>
            <person name="Yoshinaga Y."/>
            <person name="Zwiers L.-H."/>
            <person name="Turgeon B."/>
            <person name="Goodwin S."/>
            <person name="Spatafora J."/>
            <person name="Crous P."/>
            <person name="Grigoriev I."/>
        </authorList>
    </citation>
    <scope>NUCLEOTIDE SEQUENCE</scope>
    <source>
        <strain evidence="2">CBS 122681</strain>
    </source>
</reference>
<dbReference type="EMBL" id="MU004444">
    <property type="protein sequence ID" value="KAF2650808.1"/>
    <property type="molecule type" value="Genomic_DNA"/>
</dbReference>
<feature type="transmembrane region" description="Helical" evidence="1">
    <location>
        <begin position="160"/>
        <end position="180"/>
    </location>
</feature>
<feature type="transmembrane region" description="Helical" evidence="1">
    <location>
        <begin position="548"/>
        <end position="573"/>
    </location>
</feature>
<evidence type="ECO:0008006" key="4">
    <source>
        <dbReference type="Google" id="ProtNLM"/>
    </source>
</evidence>
<protein>
    <recommendedName>
        <fullName evidence="4">Low temperature requirement A</fullName>
    </recommendedName>
</protein>
<accession>A0A6A6SWH5</accession>
<keyword evidence="1" id="KW-0812">Transmembrane</keyword>
<feature type="transmembrane region" description="Helical" evidence="1">
    <location>
        <begin position="484"/>
        <end position="504"/>
    </location>
</feature>
<evidence type="ECO:0000313" key="3">
    <source>
        <dbReference type="Proteomes" id="UP000799324"/>
    </source>
</evidence>
<dbReference type="AlphaFoldDB" id="A0A6A6SWH5"/>
<feature type="transmembrane region" description="Helical" evidence="1">
    <location>
        <begin position="192"/>
        <end position="212"/>
    </location>
</feature>
<feature type="transmembrane region" description="Helical" evidence="1">
    <location>
        <begin position="516"/>
        <end position="536"/>
    </location>
</feature>
<sequence length="653" mass="73357">MHISRYLNDWRKTRSTPPSRSSHQRTYLPFLASPINRDVLDTVSGVTSNRHDVYPYRIQHEASTVELFYDLFFVANLAYFTAMHQHTDGSSLANYIKLFTMTWFTWLGVTLFDTRFAVDSLWNRFSKAIQFGVMTVWVYAGGVYDKSDDIKNDARSYKNFATALAFGRFAIAVQYFVVMYQSRMFRRTLIPVGLSGLVHVLAGAAFMVQLFVLPKGSVDNPEQITLFIIAIAEGLAIFIIAIFWRIVSFKYTHLVERLQLLTLIIIGEGIIGMVKSTACITKAQSSTNAAEVGTVISSVLLLYLIYMLYFDSLSHDRFGTIRQQIWSLFHYPLHMAIVLCVEGNTSLIVWNSAVQALNFIRSVSPTDPSDPAAGFKSSADYIASLTRTMQDINDRFISVKWNSTYDWTRNLTAIANLTKSEGFKSDSWNNKTGELVTQIFENAQIFAFSAHKDTLGAIKAVKDQAGTPRMTLDAVFKVFNVTVLQFYIGAGAMLLLLAVIYWFNKKNKSKLEIGDMVTRVVVGVIGIVFGLIVVLANKGEKGFKFIASSWIVAIAVFGFLFVLLVDNIILAIAHHSSGHVSYRSHKQRGPYNDDDDTVKLVQTSSIRDLGISKPLPTQQDRQEHATHFVTYEHDGSTDGVESYALRERGKSVV</sequence>
<dbReference type="Pfam" id="PF06772">
    <property type="entry name" value="LtrA"/>
    <property type="match status" value="1"/>
</dbReference>
<evidence type="ECO:0000256" key="1">
    <source>
        <dbReference type="SAM" id="Phobius"/>
    </source>
</evidence>